<accession>A0ABW9SC20</accession>
<organism evidence="2 3">
    <name type="scientific">Parabacteroides merdae</name>
    <dbReference type="NCBI Taxonomy" id="46503"/>
    <lineage>
        <taxon>Bacteria</taxon>
        <taxon>Pseudomonadati</taxon>
        <taxon>Bacteroidota</taxon>
        <taxon>Bacteroidia</taxon>
        <taxon>Bacteroidales</taxon>
        <taxon>Tannerellaceae</taxon>
        <taxon>Parabacteroides</taxon>
    </lineage>
</organism>
<name>A0ABW9SC20_9BACT</name>
<evidence type="ECO:0000313" key="3">
    <source>
        <dbReference type="Proteomes" id="UP000434916"/>
    </source>
</evidence>
<evidence type="ECO:0000256" key="1">
    <source>
        <dbReference type="SAM" id="Phobius"/>
    </source>
</evidence>
<sequence length="93" mass="10375">MIKIILQMACSLLFIFALTSGVSIQFKPFHISFAYPFFGLGMVLITIGFALCVGSFYYKGIKDSGYEEGYSKGFDTGTEYVIDLIKDKEKGDE</sequence>
<reference evidence="2 3" key="1">
    <citation type="journal article" date="2019" name="Nat. Med.">
        <title>A library of human gut bacterial isolates paired with longitudinal multiomics data enables mechanistic microbiome research.</title>
        <authorList>
            <person name="Poyet M."/>
            <person name="Groussin M."/>
            <person name="Gibbons S.M."/>
            <person name="Avila-Pacheco J."/>
            <person name="Jiang X."/>
            <person name="Kearney S.M."/>
            <person name="Perrotta A.R."/>
            <person name="Berdy B."/>
            <person name="Zhao S."/>
            <person name="Lieberman T.D."/>
            <person name="Swanson P.K."/>
            <person name="Smith M."/>
            <person name="Roesemann S."/>
            <person name="Alexander J.E."/>
            <person name="Rich S.A."/>
            <person name="Livny J."/>
            <person name="Vlamakis H."/>
            <person name="Clish C."/>
            <person name="Bullock K."/>
            <person name="Deik A."/>
            <person name="Scott J."/>
            <person name="Pierce K.A."/>
            <person name="Xavier R.J."/>
            <person name="Alm E.J."/>
        </authorList>
    </citation>
    <scope>NUCLEOTIDE SEQUENCE [LARGE SCALE GENOMIC DNA]</scope>
    <source>
        <strain evidence="2 3">BIOML-A29</strain>
    </source>
</reference>
<dbReference type="Proteomes" id="UP000434916">
    <property type="component" value="Unassembled WGS sequence"/>
</dbReference>
<comment type="caution">
    <text evidence="2">The sequence shown here is derived from an EMBL/GenBank/DDBJ whole genome shotgun (WGS) entry which is preliminary data.</text>
</comment>
<evidence type="ECO:0000313" key="2">
    <source>
        <dbReference type="EMBL" id="MTU40002.1"/>
    </source>
</evidence>
<keyword evidence="3" id="KW-1185">Reference proteome</keyword>
<dbReference type="EMBL" id="WNCN01000012">
    <property type="protein sequence ID" value="MTU40002.1"/>
    <property type="molecule type" value="Genomic_DNA"/>
</dbReference>
<protein>
    <recommendedName>
        <fullName evidence="4">DUF1049 domain-containing protein</fullName>
    </recommendedName>
</protein>
<dbReference type="RefSeq" id="WP_155144010.1">
    <property type="nucleotide sequence ID" value="NZ_JBDMDC010000063.1"/>
</dbReference>
<feature type="transmembrane region" description="Helical" evidence="1">
    <location>
        <begin position="37"/>
        <end position="58"/>
    </location>
</feature>
<keyword evidence="1" id="KW-0812">Transmembrane</keyword>
<evidence type="ECO:0008006" key="4">
    <source>
        <dbReference type="Google" id="ProtNLM"/>
    </source>
</evidence>
<proteinExistence type="predicted"/>
<gene>
    <name evidence="2" type="ORF">GMD82_11075</name>
</gene>
<keyword evidence="1" id="KW-0472">Membrane</keyword>
<keyword evidence="1" id="KW-1133">Transmembrane helix</keyword>